<evidence type="ECO:0000259" key="10">
    <source>
        <dbReference type="PROSITE" id="PS51215"/>
    </source>
</evidence>
<evidence type="ECO:0000256" key="1">
    <source>
        <dbReference type="ARBA" id="ARBA00004123"/>
    </source>
</evidence>
<reference evidence="11 12" key="1">
    <citation type="submission" date="2018-08" db="EMBL/GenBank/DDBJ databases">
        <title>Genomic investigation of the strawberry pathogen Phytophthora fragariae indicates pathogenicity is determined by transcriptional variation in three key races.</title>
        <authorList>
            <person name="Adams T.M."/>
            <person name="Armitage A.D."/>
            <person name="Sobczyk M.K."/>
            <person name="Bates H.J."/>
            <person name="Dunwell J.M."/>
            <person name="Nellist C.F."/>
            <person name="Harrison R.J."/>
        </authorList>
    </citation>
    <scope>NUCLEOTIDE SEQUENCE [LARGE SCALE GENOMIC DNA]</scope>
    <source>
        <strain evidence="11 12">NOV-9</strain>
    </source>
</reference>
<dbReference type="GO" id="GO:0032259">
    <property type="term" value="P:methylation"/>
    <property type="evidence" value="ECO:0007669"/>
    <property type="project" value="UniProtKB-KW"/>
</dbReference>
<proteinExistence type="predicted"/>
<dbReference type="PANTHER" id="PTHR22884">
    <property type="entry name" value="SET DOMAIN PROTEINS"/>
    <property type="match status" value="1"/>
</dbReference>
<evidence type="ECO:0000256" key="2">
    <source>
        <dbReference type="ARBA" id="ARBA00004286"/>
    </source>
</evidence>
<feature type="domain" description="AWS" evidence="10">
    <location>
        <begin position="51"/>
        <end position="104"/>
    </location>
</feature>
<keyword evidence="4" id="KW-0489">Methyltransferase</keyword>
<protein>
    <recommendedName>
        <fullName evidence="13">Histone-lysine N-methyltransferase</fullName>
    </recommendedName>
</protein>
<dbReference type="InterPro" id="IPR006560">
    <property type="entry name" value="AWS_dom"/>
</dbReference>
<dbReference type="PROSITE" id="PS51215">
    <property type="entry name" value="AWS"/>
    <property type="match status" value="1"/>
</dbReference>
<evidence type="ECO:0000256" key="3">
    <source>
        <dbReference type="ARBA" id="ARBA00022454"/>
    </source>
</evidence>
<keyword evidence="7" id="KW-0539">Nucleus</keyword>
<dbReference type="AlphaFoldDB" id="A0A6A3F6X0"/>
<dbReference type="InterPro" id="IPR050777">
    <property type="entry name" value="SET2_Histone-Lys_MeTrsfase"/>
</dbReference>
<evidence type="ECO:0000256" key="7">
    <source>
        <dbReference type="ARBA" id="ARBA00023242"/>
    </source>
</evidence>
<feature type="domain" description="SET" evidence="8">
    <location>
        <begin position="98"/>
        <end position="221"/>
    </location>
</feature>
<comment type="subcellular location">
    <subcellularLocation>
        <location evidence="2">Chromosome</location>
    </subcellularLocation>
    <subcellularLocation>
        <location evidence="1">Nucleus</location>
    </subcellularLocation>
</comment>
<dbReference type="EMBL" id="QXGF01000377">
    <property type="protein sequence ID" value="KAE8941182.1"/>
    <property type="molecule type" value="Genomic_DNA"/>
</dbReference>
<keyword evidence="5" id="KW-0808">Transferase</keyword>
<dbReference type="PROSITE" id="PS50280">
    <property type="entry name" value="SET"/>
    <property type="match status" value="1"/>
</dbReference>
<dbReference type="GO" id="GO:0005694">
    <property type="term" value="C:chromosome"/>
    <property type="evidence" value="ECO:0007669"/>
    <property type="project" value="UniProtKB-SubCell"/>
</dbReference>
<dbReference type="Gene3D" id="2.170.270.10">
    <property type="entry name" value="SET domain"/>
    <property type="match status" value="1"/>
</dbReference>
<evidence type="ECO:0000259" key="9">
    <source>
        <dbReference type="PROSITE" id="PS50868"/>
    </source>
</evidence>
<keyword evidence="6" id="KW-0949">S-adenosyl-L-methionine</keyword>
<dbReference type="PROSITE" id="PS50868">
    <property type="entry name" value="POST_SET"/>
    <property type="match status" value="1"/>
</dbReference>
<name>A0A6A3F6X0_9STRA</name>
<comment type="caution">
    <text evidence="11">The sequence shown here is derived from an EMBL/GenBank/DDBJ whole genome shotgun (WGS) entry which is preliminary data.</text>
</comment>
<dbReference type="SUPFAM" id="SSF82199">
    <property type="entry name" value="SET domain"/>
    <property type="match status" value="1"/>
</dbReference>
<dbReference type="Pfam" id="PF17907">
    <property type="entry name" value="AWS"/>
    <property type="match status" value="1"/>
</dbReference>
<gene>
    <name evidence="11" type="ORF">PF009_g9018</name>
</gene>
<dbReference type="InterPro" id="IPR046341">
    <property type="entry name" value="SET_dom_sf"/>
</dbReference>
<organism evidence="11 12">
    <name type="scientific">Phytophthora fragariae</name>
    <dbReference type="NCBI Taxonomy" id="53985"/>
    <lineage>
        <taxon>Eukaryota</taxon>
        <taxon>Sar</taxon>
        <taxon>Stramenopiles</taxon>
        <taxon>Oomycota</taxon>
        <taxon>Peronosporomycetes</taxon>
        <taxon>Peronosporales</taxon>
        <taxon>Peronosporaceae</taxon>
        <taxon>Phytophthora</taxon>
    </lineage>
</organism>
<evidence type="ECO:0008006" key="13">
    <source>
        <dbReference type="Google" id="ProtNLM"/>
    </source>
</evidence>
<feature type="domain" description="Post-SET" evidence="9">
    <location>
        <begin position="228"/>
        <end position="244"/>
    </location>
</feature>
<dbReference type="GO" id="GO:0005634">
    <property type="term" value="C:nucleus"/>
    <property type="evidence" value="ECO:0007669"/>
    <property type="project" value="UniProtKB-SubCell"/>
</dbReference>
<keyword evidence="3" id="KW-0158">Chromosome</keyword>
<evidence type="ECO:0000256" key="5">
    <source>
        <dbReference type="ARBA" id="ARBA00022679"/>
    </source>
</evidence>
<dbReference type="InterPro" id="IPR001214">
    <property type="entry name" value="SET_dom"/>
</dbReference>
<evidence type="ECO:0000256" key="4">
    <source>
        <dbReference type="ARBA" id="ARBA00022603"/>
    </source>
</evidence>
<dbReference type="InterPro" id="IPR003616">
    <property type="entry name" value="Post-SET_dom"/>
</dbReference>
<evidence type="ECO:0000313" key="12">
    <source>
        <dbReference type="Proteomes" id="UP000429523"/>
    </source>
</evidence>
<evidence type="ECO:0000259" key="8">
    <source>
        <dbReference type="PROSITE" id="PS50280"/>
    </source>
</evidence>
<sequence length="245" mass="27330">MSKTRLFQSSIDRFFVGDEHDRYKKARFTDSLLSDSRTVIQAYGEYESIGSGVYVSRCRKELAENMHGVACVAQCENREMQIECVHGRCSTGMLCGNQRFQLGQSVALSLEKSSDKGIMLIVDDFISEGNFVVQYTGEVLTEAEYVQRRKDLCGTRHYYGIRLSQSHVVDAAYKGSMARFANHSCSPNCAMEKWEVGGETCLGLFARSPIARGEEITFNYASHNAETSTRKCVCGARNCKGVIPS</sequence>
<dbReference type="Pfam" id="PF00856">
    <property type="entry name" value="SET"/>
    <property type="match status" value="1"/>
</dbReference>
<dbReference type="SMART" id="SM00317">
    <property type="entry name" value="SET"/>
    <property type="match status" value="1"/>
</dbReference>
<evidence type="ECO:0000256" key="6">
    <source>
        <dbReference type="ARBA" id="ARBA00022691"/>
    </source>
</evidence>
<evidence type="ECO:0000313" key="11">
    <source>
        <dbReference type="EMBL" id="KAE8941182.1"/>
    </source>
</evidence>
<dbReference type="GO" id="GO:0042054">
    <property type="term" value="F:histone methyltransferase activity"/>
    <property type="evidence" value="ECO:0007669"/>
    <property type="project" value="InterPro"/>
</dbReference>
<dbReference type="Proteomes" id="UP000429523">
    <property type="component" value="Unassembled WGS sequence"/>
</dbReference>
<accession>A0A6A3F6X0</accession>